<proteinExistence type="predicted"/>
<name>A0A3M7T3A1_BRAPC</name>
<dbReference type="EMBL" id="REGN01000359">
    <property type="protein sequence ID" value="RNA42514.1"/>
    <property type="molecule type" value="Genomic_DNA"/>
</dbReference>
<dbReference type="AlphaFoldDB" id="A0A3M7T3A1"/>
<organism evidence="1 2">
    <name type="scientific">Brachionus plicatilis</name>
    <name type="common">Marine rotifer</name>
    <name type="synonym">Brachionus muelleri</name>
    <dbReference type="NCBI Taxonomy" id="10195"/>
    <lineage>
        <taxon>Eukaryota</taxon>
        <taxon>Metazoa</taxon>
        <taxon>Spiralia</taxon>
        <taxon>Gnathifera</taxon>
        <taxon>Rotifera</taxon>
        <taxon>Eurotatoria</taxon>
        <taxon>Monogononta</taxon>
        <taxon>Pseudotrocha</taxon>
        <taxon>Ploima</taxon>
        <taxon>Brachionidae</taxon>
        <taxon>Brachionus</taxon>
    </lineage>
</organism>
<reference evidence="1 2" key="1">
    <citation type="journal article" date="2018" name="Sci. Rep.">
        <title>Genomic signatures of local adaptation to the degree of environmental predictability in rotifers.</title>
        <authorList>
            <person name="Franch-Gras L."/>
            <person name="Hahn C."/>
            <person name="Garcia-Roger E.M."/>
            <person name="Carmona M.J."/>
            <person name="Serra M."/>
            <person name="Gomez A."/>
        </authorList>
    </citation>
    <scope>NUCLEOTIDE SEQUENCE [LARGE SCALE GENOMIC DNA]</scope>
    <source>
        <strain evidence="1">HYR1</strain>
    </source>
</reference>
<gene>
    <name evidence="1" type="ORF">BpHYR1_032737</name>
</gene>
<comment type="caution">
    <text evidence="1">The sequence shown here is derived from an EMBL/GenBank/DDBJ whole genome shotgun (WGS) entry which is preliminary data.</text>
</comment>
<evidence type="ECO:0000313" key="2">
    <source>
        <dbReference type="Proteomes" id="UP000276133"/>
    </source>
</evidence>
<dbReference type="Proteomes" id="UP000276133">
    <property type="component" value="Unassembled WGS sequence"/>
</dbReference>
<sequence length="89" mass="9948">MTSGASAVTRPPAELVRTGSPSSFMFITNGRRLETTTSDRFISGNKNLSITNIKTLNHCSITYSANDPRSILDFSRYCHLMFLKCLDNR</sequence>
<keyword evidence="2" id="KW-1185">Reference proteome</keyword>
<evidence type="ECO:0000313" key="1">
    <source>
        <dbReference type="EMBL" id="RNA42514.1"/>
    </source>
</evidence>
<accession>A0A3M7T3A1</accession>
<protein>
    <submittedName>
        <fullName evidence="1">Uncharacterized protein</fullName>
    </submittedName>
</protein>